<keyword evidence="3" id="KW-1185">Reference proteome</keyword>
<feature type="compositionally biased region" description="Basic and acidic residues" evidence="1">
    <location>
        <begin position="214"/>
        <end position="224"/>
    </location>
</feature>
<feature type="region of interest" description="Disordered" evidence="1">
    <location>
        <begin position="95"/>
        <end position="114"/>
    </location>
</feature>
<dbReference type="PROSITE" id="PS51257">
    <property type="entry name" value="PROKAR_LIPOPROTEIN"/>
    <property type="match status" value="1"/>
</dbReference>
<organism evidence="2 3">
    <name type="scientific">Prosthecobacter dejongeii</name>
    <dbReference type="NCBI Taxonomy" id="48465"/>
    <lineage>
        <taxon>Bacteria</taxon>
        <taxon>Pseudomonadati</taxon>
        <taxon>Verrucomicrobiota</taxon>
        <taxon>Verrucomicrobiia</taxon>
        <taxon>Verrucomicrobiales</taxon>
        <taxon>Verrucomicrobiaceae</taxon>
        <taxon>Prosthecobacter</taxon>
    </lineage>
</organism>
<evidence type="ECO:0000256" key="1">
    <source>
        <dbReference type="SAM" id="MobiDB-lite"/>
    </source>
</evidence>
<dbReference type="EMBL" id="JACHIF010000002">
    <property type="protein sequence ID" value="MBB5037273.1"/>
    <property type="molecule type" value="Genomic_DNA"/>
</dbReference>
<reference evidence="2 3" key="1">
    <citation type="submission" date="2020-08" db="EMBL/GenBank/DDBJ databases">
        <title>Genomic Encyclopedia of Type Strains, Phase IV (KMG-IV): sequencing the most valuable type-strain genomes for metagenomic binning, comparative biology and taxonomic classification.</title>
        <authorList>
            <person name="Goeker M."/>
        </authorList>
    </citation>
    <scope>NUCLEOTIDE SEQUENCE [LARGE SCALE GENOMIC DNA]</scope>
    <source>
        <strain evidence="2 3">DSM 12251</strain>
    </source>
</reference>
<evidence type="ECO:0000313" key="2">
    <source>
        <dbReference type="EMBL" id="MBB5037273.1"/>
    </source>
</evidence>
<name>A0A7W7YJD0_9BACT</name>
<accession>A0A7W7YJD0</accession>
<gene>
    <name evidence="2" type="ORF">HNQ64_001515</name>
</gene>
<comment type="caution">
    <text evidence="2">The sequence shown here is derived from an EMBL/GenBank/DDBJ whole genome shotgun (WGS) entry which is preliminary data.</text>
</comment>
<feature type="region of interest" description="Disordered" evidence="1">
    <location>
        <begin position="188"/>
        <end position="224"/>
    </location>
</feature>
<dbReference type="Proteomes" id="UP000534294">
    <property type="component" value="Unassembled WGS sequence"/>
</dbReference>
<sequence length="224" mass="24846">MKTVSKLRSNVIHLAAMGMLLTAMTSCELPPRDAWRIIQRDGLLTYWDREYQPQVAPSRYLNPNGRPFQPVHQVQVPYRPESSRNRYLAEQPRVYRAKPRAQSPRRSQPSRVVTEAPVVVAPKIPLEAATQKTEPKVADAPKLSMETLPYGTPVAGRPGMVTSPFAEKQQLVDVTGMAAGEAVKDPYSGKLFRVPPTQQAAATKTEPSTPEKLPTVKDEAKPQP</sequence>
<evidence type="ECO:0000313" key="3">
    <source>
        <dbReference type="Proteomes" id="UP000534294"/>
    </source>
</evidence>
<proteinExistence type="predicted"/>
<feature type="compositionally biased region" description="Low complexity" evidence="1">
    <location>
        <begin position="100"/>
        <end position="111"/>
    </location>
</feature>
<protein>
    <submittedName>
        <fullName evidence="2">Uncharacterized protein</fullName>
    </submittedName>
</protein>
<dbReference type="RefSeq" id="WP_184207009.1">
    <property type="nucleotide sequence ID" value="NZ_JACHIF010000002.1"/>
</dbReference>
<feature type="compositionally biased region" description="Polar residues" evidence="1">
    <location>
        <begin position="196"/>
        <end position="208"/>
    </location>
</feature>
<dbReference type="AlphaFoldDB" id="A0A7W7YJD0"/>